<accession>A0A7R9PCK8</accession>
<evidence type="ECO:0000313" key="2">
    <source>
        <dbReference type="EMBL" id="CAD7578186.1"/>
    </source>
</evidence>
<sequence>MNPESKNDTNKQLETNISKDILIKELVDWCKNNNRITFVTDQICEDGRICLNLTIGNGQEFLIICPLNYPNYDDNFFVEAVPKLQLWCNELNEFILDSDEVLSLTHVLNKADSSYYHKSSSLLDSLSSDSDQDYEEEDMDSDIDYFEIDVCQMKRKWQKKEIELRSQNGQSTSSDMCIGVLKNNSVQVFSNSAASGILMNELIAILKEKDNTGVTVHPINDNIYQWSVKFSKFDPESALHRDLQELKKKHDCKSEKSSTASRDNQEYSPPGAYTKDHGDCGVRFSTFSRDNRIRGRPTLFAVNMDDAFCGTSIQSSWSSLYDSDFNKVVRPRLEGDVMLQVANMEVLKLSHWNPARSMQSILHEIKEYVNTWERVDTHSPKSCPLQYPQGAYSNIENYLLWLGCVSEMPSRARAVSSPQRSKADSSDVNNAKQSDSKISPFVNTSGLQDNNSLTGWLNSPEKTFPNDVSSDKLSCGVTYGHEQSSNSSWNTHKYLAAQREKDKQVVTVLQKILEELQTERHSSSHDASDKKASIILSSHNSTRQVIGNKADSVGLDSAHSSASNGHTEHNCLVGNLPDSVFEILKASSLVPFLESKLHADSFLEITQHAQLYKCVINLINEISCWPQLVPLLWTLPNQVQSLYTLSCRLCSLAQDILNKVGKTVANGNVSKIDNTLNAAAGENSTEKLAQSLCDMSERVRVCLVQYRTPSLSELEGLEPVASTQQGHSQACFQKYTAALKDMQSLMCDVNGDMKCSLNGYDVNFSTP</sequence>
<feature type="compositionally biased region" description="Basic and acidic residues" evidence="1">
    <location>
        <begin position="245"/>
        <end position="256"/>
    </location>
</feature>
<evidence type="ECO:0000256" key="1">
    <source>
        <dbReference type="SAM" id="MobiDB-lite"/>
    </source>
</evidence>
<gene>
    <name evidence="2" type="ORF">TCMB3V08_LOCUS10727</name>
</gene>
<dbReference type="Gene3D" id="3.10.110.10">
    <property type="entry name" value="Ubiquitin Conjugating Enzyme"/>
    <property type="match status" value="1"/>
</dbReference>
<dbReference type="InterPro" id="IPR016135">
    <property type="entry name" value="UBQ-conjugating_enzyme/RWD"/>
</dbReference>
<dbReference type="CDD" id="cd23802">
    <property type="entry name" value="UBCc_UBE2Q"/>
    <property type="match status" value="1"/>
</dbReference>
<dbReference type="AlphaFoldDB" id="A0A7R9PCK8"/>
<dbReference type="SUPFAM" id="SSF54495">
    <property type="entry name" value="UBC-like"/>
    <property type="match status" value="1"/>
</dbReference>
<feature type="compositionally biased region" description="Polar residues" evidence="1">
    <location>
        <begin position="416"/>
        <end position="444"/>
    </location>
</feature>
<organism evidence="2">
    <name type="scientific">Timema californicum</name>
    <name type="common">California timema</name>
    <name type="synonym">Walking stick</name>
    <dbReference type="NCBI Taxonomy" id="61474"/>
    <lineage>
        <taxon>Eukaryota</taxon>
        <taxon>Metazoa</taxon>
        <taxon>Ecdysozoa</taxon>
        <taxon>Arthropoda</taxon>
        <taxon>Hexapoda</taxon>
        <taxon>Insecta</taxon>
        <taxon>Pterygota</taxon>
        <taxon>Neoptera</taxon>
        <taxon>Polyneoptera</taxon>
        <taxon>Phasmatodea</taxon>
        <taxon>Timematodea</taxon>
        <taxon>Timematoidea</taxon>
        <taxon>Timematidae</taxon>
        <taxon>Timema</taxon>
    </lineage>
</organism>
<dbReference type="EMBL" id="OE187022">
    <property type="protein sequence ID" value="CAD7578186.1"/>
    <property type="molecule type" value="Genomic_DNA"/>
</dbReference>
<proteinExistence type="predicted"/>
<name>A0A7R9PCK8_TIMCA</name>
<reference evidence="2" key="1">
    <citation type="submission" date="2020-11" db="EMBL/GenBank/DDBJ databases">
        <authorList>
            <person name="Tran Van P."/>
        </authorList>
    </citation>
    <scope>NUCLEOTIDE SEQUENCE</scope>
</reference>
<feature type="region of interest" description="Disordered" evidence="1">
    <location>
        <begin position="415"/>
        <end position="444"/>
    </location>
</feature>
<feature type="region of interest" description="Disordered" evidence="1">
    <location>
        <begin position="245"/>
        <end position="275"/>
    </location>
</feature>
<protein>
    <submittedName>
        <fullName evidence="2">(California timema) hypothetical protein</fullName>
    </submittedName>
</protein>